<dbReference type="PANTHER" id="PTHR38107:SF3">
    <property type="entry name" value="LYSOZYME RRRD-RELATED"/>
    <property type="match status" value="1"/>
</dbReference>
<comment type="catalytic activity">
    <reaction evidence="3">
        <text>Hydrolysis of (1-&gt;4)-beta-linkages between N-acetylmuramic acid and N-acetyl-D-glucosamine residues in a peptidoglycan and between N-acetyl-D-glucosamine residues in chitodextrins.</text>
        <dbReference type="EC" id="3.2.1.17"/>
    </reaction>
</comment>
<evidence type="ECO:0000313" key="5">
    <source>
        <dbReference type="Proteomes" id="UP000274731"/>
    </source>
</evidence>
<sequence>MIPSEAITLIVKFEEFGAEAYPDPIHGWSVPTIGYGTTIYPDGRKVGVRDRITREEAAKYLDHHLNSKILPALHKIPSYERMFHMQVAALISFAYNLGENFYGGKNFASITRLCDRPDLWWNRDWVISQFIKYRAGAELGLGRRRYAEALTFCWEDPLYAYAEAYRKLNSVEDIRALMPEEEALKLRRSW</sequence>
<gene>
    <name evidence="4" type="ORF">SCBWM1_gp30</name>
</gene>
<dbReference type="GO" id="GO:0016998">
    <property type="term" value="P:cell wall macromolecule catabolic process"/>
    <property type="evidence" value="ECO:0007669"/>
    <property type="project" value="InterPro"/>
</dbReference>
<name>A0A3G1L3E6_9CAUD</name>
<dbReference type="GO" id="GO:0042742">
    <property type="term" value="P:defense response to bacterium"/>
    <property type="evidence" value="ECO:0007669"/>
    <property type="project" value="UniProtKB-KW"/>
</dbReference>
<accession>A0A3G1L3E6</accession>
<dbReference type="SUPFAM" id="SSF53955">
    <property type="entry name" value="Lysozyme-like"/>
    <property type="match status" value="1"/>
</dbReference>
<dbReference type="GO" id="GO:0031640">
    <property type="term" value="P:killing of cells of another organism"/>
    <property type="evidence" value="ECO:0007669"/>
    <property type="project" value="UniProtKB-KW"/>
</dbReference>
<protein>
    <recommendedName>
        <fullName evidence="3">Lysozyme</fullName>
        <ecNumber evidence="3">3.2.1.17</ecNumber>
    </recommendedName>
</protein>
<evidence type="ECO:0000256" key="2">
    <source>
        <dbReference type="ARBA" id="ARBA00022638"/>
    </source>
</evidence>
<comment type="similarity">
    <text evidence="3">Belongs to the glycosyl hydrolase 24 family.</text>
</comment>
<keyword evidence="5" id="KW-1185">Reference proteome</keyword>
<organism evidence="4 5">
    <name type="scientific">Synechococcus phage S-CBWM1</name>
    <dbReference type="NCBI Taxonomy" id="2053653"/>
    <lineage>
        <taxon>Viruses</taxon>
        <taxon>Duplodnaviria</taxon>
        <taxon>Heunggongvirae</taxon>
        <taxon>Uroviricota</taxon>
        <taxon>Caudoviricetes</taxon>
        <taxon>Aokuangvirus</taxon>
        <taxon>Aokuangvirus SCBWM1</taxon>
    </lineage>
</organism>
<dbReference type="GO" id="GO:0003796">
    <property type="term" value="F:lysozyme activity"/>
    <property type="evidence" value="ECO:0007669"/>
    <property type="project" value="UniProtKB-EC"/>
</dbReference>
<dbReference type="InterPro" id="IPR023346">
    <property type="entry name" value="Lysozyme-like_dom_sf"/>
</dbReference>
<dbReference type="EC" id="3.2.1.17" evidence="3"/>
<evidence type="ECO:0000313" key="4">
    <source>
        <dbReference type="EMBL" id="ATW62714.1"/>
    </source>
</evidence>
<dbReference type="Proteomes" id="UP000274731">
    <property type="component" value="Segment"/>
</dbReference>
<dbReference type="InterPro" id="IPR002196">
    <property type="entry name" value="Glyco_hydro_24"/>
</dbReference>
<reference evidence="4 5" key="1">
    <citation type="journal article" date="2018" name="Environ. Microbiol.">
        <title>Novel phage-host interactions and evolution as revealed by a cyanomyovirus isolated from an estuarine environment.</title>
        <authorList>
            <person name="Xu Y."/>
            <person name="Zhang R."/>
            <person name="Wang N."/>
            <person name="Cai L."/>
            <person name="Tong Y."/>
            <person name="Sun Q."/>
            <person name="Chen F."/>
            <person name="Jiao N."/>
        </authorList>
    </citation>
    <scope>NUCLEOTIDE SEQUENCE [LARGE SCALE GENOMIC DNA]</scope>
</reference>
<dbReference type="Pfam" id="PF00959">
    <property type="entry name" value="Phage_lysozyme"/>
    <property type="match status" value="1"/>
</dbReference>
<evidence type="ECO:0000256" key="1">
    <source>
        <dbReference type="ARBA" id="ARBA00022529"/>
    </source>
</evidence>
<keyword evidence="3" id="KW-0378">Hydrolase</keyword>
<keyword evidence="3" id="KW-0326">Glycosidase</keyword>
<dbReference type="PANTHER" id="PTHR38107">
    <property type="match status" value="1"/>
</dbReference>
<dbReference type="Gene3D" id="1.10.530.40">
    <property type="match status" value="1"/>
</dbReference>
<evidence type="ECO:0000256" key="3">
    <source>
        <dbReference type="RuleBase" id="RU003788"/>
    </source>
</evidence>
<keyword evidence="2 3" id="KW-0081">Bacteriolytic enzyme</keyword>
<dbReference type="GO" id="GO:0009253">
    <property type="term" value="P:peptidoglycan catabolic process"/>
    <property type="evidence" value="ECO:0007669"/>
    <property type="project" value="InterPro"/>
</dbReference>
<proteinExistence type="inferred from homology"/>
<dbReference type="InterPro" id="IPR051018">
    <property type="entry name" value="Bacteriophage_GH24"/>
</dbReference>
<dbReference type="EMBL" id="MG450654">
    <property type="protein sequence ID" value="ATW62714.1"/>
    <property type="molecule type" value="Genomic_DNA"/>
</dbReference>
<dbReference type="InterPro" id="IPR023347">
    <property type="entry name" value="Lysozyme_dom_sf"/>
</dbReference>
<keyword evidence="1 3" id="KW-0929">Antimicrobial</keyword>